<sequence>MPTSIHIGQTHKPLLGVAATGNRSESGMSWVSCPRGLGLCFTIVIAFKGTNELASHQRVDSHRRPWTFTTPEEPIVQAVAFQTVHCRALHVSALAPDTGSSCRYRRKTRGSGRASARRPSARRTCALGFCSRAVFCNSFNDPTEPQSELPDRSRTGKGSTASGEERRPPPHGVRRAPAPAPETHTLETFLSSASEPTTRNTN</sequence>
<evidence type="ECO:0000256" key="1">
    <source>
        <dbReference type="SAM" id="MobiDB-lite"/>
    </source>
</evidence>
<name>A0A4C1VBP8_EUMVA</name>
<proteinExistence type="predicted"/>
<protein>
    <submittedName>
        <fullName evidence="2">Uncharacterized protein</fullName>
    </submittedName>
</protein>
<dbReference type="Proteomes" id="UP000299102">
    <property type="component" value="Unassembled WGS sequence"/>
</dbReference>
<feature type="compositionally biased region" description="Polar residues" evidence="1">
    <location>
        <begin position="186"/>
        <end position="202"/>
    </location>
</feature>
<organism evidence="2 3">
    <name type="scientific">Eumeta variegata</name>
    <name type="common">Bagworm moth</name>
    <name type="synonym">Eumeta japonica</name>
    <dbReference type="NCBI Taxonomy" id="151549"/>
    <lineage>
        <taxon>Eukaryota</taxon>
        <taxon>Metazoa</taxon>
        <taxon>Ecdysozoa</taxon>
        <taxon>Arthropoda</taxon>
        <taxon>Hexapoda</taxon>
        <taxon>Insecta</taxon>
        <taxon>Pterygota</taxon>
        <taxon>Neoptera</taxon>
        <taxon>Endopterygota</taxon>
        <taxon>Lepidoptera</taxon>
        <taxon>Glossata</taxon>
        <taxon>Ditrysia</taxon>
        <taxon>Tineoidea</taxon>
        <taxon>Psychidae</taxon>
        <taxon>Oiketicinae</taxon>
        <taxon>Eumeta</taxon>
    </lineage>
</organism>
<evidence type="ECO:0000313" key="2">
    <source>
        <dbReference type="EMBL" id="GBP36281.1"/>
    </source>
</evidence>
<evidence type="ECO:0000313" key="3">
    <source>
        <dbReference type="Proteomes" id="UP000299102"/>
    </source>
</evidence>
<keyword evidence="3" id="KW-1185">Reference proteome</keyword>
<gene>
    <name evidence="2" type="ORF">EVAR_85530_1</name>
</gene>
<comment type="caution">
    <text evidence="2">The sequence shown here is derived from an EMBL/GenBank/DDBJ whole genome shotgun (WGS) entry which is preliminary data.</text>
</comment>
<dbReference type="AlphaFoldDB" id="A0A4C1VBP8"/>
<feature type="region of interest" description="Disordered" evidence="1">
    <location>
        <begin position="99"/>
        <end position="118"/>
    </location>
</feature>
<accession>A0A4C1VBP8</accession>
<feature type="compositionally biased region" description="Basic residues" evidence="1">
    <location>
        <begin position="103"/>
        <end position="118"/>
    </location>
</feature>
<feature type="region of interest" description="Disordered" evidence="1">
    <location>
        <begin position="141"/>
        <end position="202"/>
    </location>
</feature>
<reference evidence="2 3" key="1">
    <citation type="journal article" date="2019" name="Commun. Biol.">
        <title>The bagworm genome reveals a unique fibroin gene that provides high tensile strength.</title>
        <authorList>
            <person name="Kono N."/>
            <person name="Nakamura H."/>
            <person name="Ohtoshi R."/>
            <person name="Tomita M."/>
            <person name="Numata K."/>
            <person name="Arakawa K."/>
        </authorList>
    </citation>
    <scope>NUCLEOTIDE SEQUENCE [LARGE SCALE GENOMIC DNA]</scope>
</reference>
<dbReference type="EMBL" id="BGZK01000316">
    <property type="protein sequence ID" value="GBP36281.1"/>
    <property type="molecule type" value="Genomic_DNA"/>
</dbReference>